<dbReference type="GeneID" id="64858365"/>
<evidence type="ECO:0000256" key="3">
    <source>
        <dbReference type="RuleBase" id="RU367140"/>
    </source>
</evidence>
<feature type="compositionally biased region" description="Polar residues" evidence="4">
    <location>
        <begin position="287"/>
        <end position="298"/>
    </location>
</feature>
<evidence type="ECO:0000256" key="1">
    <source>
        <dbReference type="ARBA" id="ARBA00010197"/>
    </source>
</evidence>
<keyword evidence="3" id="KW-0747">Spliceosome</keyword>
<sequence length="433" mass="48889">MSFSSLLPPPIHSGNGNPQNQRNRNIEESKVNALLKGGNNNKKEDISDQIDIIHRQIASNVKFEDFIPLRQRNFDMEIPLPTSDSIRETKEKTLSFLQRLQRDDIKSSDNTVGKEIEATTMKIGNHSVKVVTPVQDPLQPSRFKRTGKIYTPNVDQDKGPTTILHDLSSTANSSKAITAEERSKWKIPAFISQWKNPNGFTVDRVTGSSEGGEIKDINDGFSELSEALEIADRQAKQRLQEKNKAKRIAYEKEVSEKEAKLKELANRRRYNGSGHEPLRIEKPTGPSHENSMNNNTKKPTGILLQKLRNIAKQEGRDISEKVILGTAKATTVPELNYDSRLYMKGAQSSAKQHGEQLYDNPLFAQQDIESIYRTDYNKLDEQIETESGQSDVMSKVNKETGNMKRGPIEFTKAITKEDEKRKANKPGLQKMSE</sequence>
<proteinExistence type="inferred from homology"/>
<dbReference type="GO" id="GO:0000398">
    <property type="term" value="P:mRNA splicing, via spliceosome"/>
    <property type="evidence" value="ECO:0007669"/>
    <property type="project" value="InterPro"/>
</dbReference>
<name>A0A8H2ZHZ4_9SACH</name>
<feature type="domain" description="SKI-interacting protein SKIP SNW" evidence="5">
    <location>
        <begin position="122"/>
        <end position="270"/>
    </location>
</feature>
<dbReference type="RefSeq" id="XP_041407167.1">
    <property type="nucleotide sequence ID" value="XM_041551233.1"/>
</dbReference>
<keyword evidence="3" id="KW-0508">mRNA splicing</keyword>
<organism evidence="6 7">
    <name type="scientific">Maudiozyma barnettii</name>
    <dbReference type="NCBI Taxonomy" id="61262"/>
    <lineage>
        <taxon>Eukaryota</taxon>
        <taxon>Fungi</taxon>
        <taxon>Dikarya</taxon>
        <taxon>Ascomycota</taxon>
        <taxon>Saccharomycotina</taxon>
        <taxon>Saccharomycetes</taxon>
        <taxon>Saccharomycetales</taxon>
        <taxon>Saccharomycetaceae</taxon>
        <taxon>Maudiozyma</taxon>
    </lineage>
</organism>
<dbReference type="InterPro" id="IPR004015">
    <property type="entry name" value="SKI-int_prot_SKIP_SNW-dom"/>
</dbReference>
<comment type="caution">
    <text evidence="6">The sequence shown here is derived from an EMBL/GenBank/DDBJ whole genome shotgun (WGS) entry which is preliminary data.</text>
</comment>
<feature type="region of interest" description="Disordered" evidence="4">
    <location>
        <begin position="412"/>
        <end position="433"/>
    </location>
</feature>
<feature type="compositionally biased region" description="Low complexity" evidence="4">
    <location>
        <begin position="14"/>
        <end position="23"/>
    </location>
</feature>
<comment type="function">
    <text evidence="3">Involved in pre-mRNA splicing.</text>
</comment>
<dbReference type="AlphaFoldDB" id="A0A8H2ZHZ4"/>
<dbReference type="PANTHER" id="PTHR12096">
    <property type="entry name" value="NUCLEAR PROTEIN SKIP-RELATED"/>
    <property type="match status" value="1"/>
</dbReference>
<keyword evidence="3" id="KW-0539">Nucleus</keyword>
<evidence type="ECO:0000256" key="4">
    <source>
        <dbReference type="SAM" id="MobiDB-lite"/>
    </source>
</evidence>
<evidence type="ECO:0000313" key="7">
    <source>
        <dbReference type="Proteomes" id="UP000644660"/>
    </source>
</evidence>
<accession>A0A8H2ZHZ4</accession>
<dbReference type="Proteomes" id="UP000644660">
    <property type="component" value="Unassembled WGS sequence"/>
</dbReference>
<comment type="subunit">
    <text evidence="3">Associated with the spliceosome.</text>
</comment>
<keyword evidence="7" id="KW-1185">Reference proteome</keyword>
<evidence type="ECO:0000259" key="5">
    <source>
        <dbReference type="Pfam" id="PF02731"/>
    </source>
</evidence>
<dbReference type="Pfam" id="PF02731">
    <property type="entry name" value="SKIP_SNW"/>
    <property type="match status" value="1"/>
</dbReference>
<gene>
    <name evidence="6" type="ORF">KABA2_06S02838</name>
</gene>
<feature type="region of interest" description="Disordered" evidence="4">
    <location>
        <begin position="1"/>
        <end position="24"/>
    </location>
</feature>
<dbReference type="EMBL" id="CAEFZW010000006">
    <property type="protein sequence ID" value="CAB4255323.1"/>
    <property type="molecule type" value="Genomic_DNA"/>
</dbReference>
<dbReference type="OrthoDB" id="666364at2759"/>
<protein>
    <recommendedName>
        <fullName evidence="2 3">Pre-mRNA-processing protein 45</fullName>
    </recommendedName>
</protein>
<keyword evidence="3" id="KW-0507">mRNA processing</keyword>
<comment type="subcellular location">
    <subcellularLocation>
        <location evidence="3">Nucleus</location>
    </subcellularLocation>
</comment>
<feature type="region of interest" description="Disordered" evidence="4">
    <location>
        <begin position="265"/>
        <end position="298"/>
    </location>
</feature>
<evidence type="ECO:0000256" key="2">
    <source>
        <dbReference type="ARBA" id="ARBA00022160"/>
    </source>
</evidence>
<dbReference type="GO" id="GO:0005681">
    <property type="term" value="C:spliceosomal complex"/>
    <property type="evidence" value="ECO:0007669"/>
    <property type="project" value="UniProtKB-UniRule"/>
</dbReference>
<comment type="similarity">
    <text evidence="1 3">Belongs to the SNW family.</text>
</comment>
<reference evidence="6 7" key="1">
    <citation type="submission" date="2020-05" db="EMBL/GenBank/DDBJ databases">
        <authorList>
            <person name="Casaregola S."/>
            <person name="Devillers H."/>
            <person name="Grondin C."/>
        </authorList>
    </citation>
    <scope>NUCLEOTIDE SEQUENCE [LARGE SCALE GENOMIC DNA]</scope>
    <source>
        <strain evidence="6 7">CLIB 1767</strain>
    </source>
</reference>
<evidence type="ECO:0000313" key="6">
    <source>
        <dbReference type="EMBL" id="CAB4255323.1"/>
    </source>
</evidence>
<dbReference type="InterPro" id="IPR017862">
    <property type="entry name" value="SKI-int_prot_SKIP"/>
</dbReference>